<accession>A0A0A5G7N2</accession>
<dbReference type="Gene3D" id="3.40.50.620">
    <property type="entry name" value="HUPs"/>
    <property type="match status" value="1"/>
</dbReference>
<dbReference type="InterPro" id="IPR006016">
    <property type="entry name" value="UspA"/>
</dbReference>
<comment type="similarity">
    <text evidence="1">Belongs to the universal stress protein A family.</text>
</comment>
<sequence>METKPIIVAIDGSSHAMLALKEAIYLASCSNKKVVIVHVQPSIEPLHMQLFVKREDIREYQEQMAMEALKPAIELLKDNRIEFDTVARIGYASREICNVAQELDAHYIFVGSRGQGPIKGQVLGSVSNGVLHQAHCPVMIVKEQ</sequence>
<protein>
    <recommendedName>
        <fullName evidence="2">UspA domain-containing protein</fullName>
    </recommendedName>
</protein>
<dbReference type="EMBL" id="AVPG01000004">
    <property type="protein sequence ID" value="KGX88019.1"/>
    <property type="molecule type" value="Genomic_DNA"/>
</dbReference>
<dbReference type="PRINTS" id="PR01438">
    <property type="entry name" value="UNVRSLSTRESS"/>
</dbReference>
<dbReference type="InterPro" id="IPR014729">
    <property type="entry name" value="Rossmann-like_a/b/a_fold"/>
</dbReference>
<dbReference type="AlphaFoldDB" id="A0A0A5G7N2"/>
<evidence type="ECO:0000313" key="4">
    <source>
        <dbReference type="Proteomes" id="UP000030401"/>
    </source>
</evidence>
<gene>
    <name evidence="3" type="ORF">N784_12500</name>
</gene>
<dbReference type="eggNOG" id="COG0589">
    <property type="taxonomic scope" value="Bacteria"/>
</dbReference>
<dbReference type="CDD" id="cd00293">
    <property type="entry name" value="USP-like"/>
    <property type="match status" value="1"/>
</dbReference>
<dbReference type="Proteomes" id="UP000030401">
    <property type="component" value="Unassembled WGS sequence"/>
</dbReference>
<dbReference type="RefSeq" id="WP_036832854.1">
    <property type="nucleotide sequence ID" value="NZ_AVPG01000004.1"/>
</dbReference>
<organism evidence="3 4">
    <name type="scientific">Pontibacillus litoralis JSM 072002</name>
    <dbReference type="NCBI Taxonomy" id="1385512"/>
    <lineage>
        <taxon>Bacteria</taxon>
        <taxon>Bacillati</taxon>
        <taxon>Bacillota</taxon>
        <taxon>Bacilli</taxon>
        <taxon>Bacillales</taxon>
        <taxon>Bacillaceae</taxon>
        <taxon>Pontibacillus</taxon>
    </lineage>
</organism>
<feature type="domain" description="UspA" evidence="2">
    <location>
        <begin position="4"/>
        <end position="142"/>
    </location>
</feature>
<evidence type="ECO:0000259" key="2">
    <source>
        <dbReference type="Pfam" id="PF00582"/>
    </source>
</evidence>
<evidence type="ECO:0000256" key="1">
    <source>
        <dbReference type="ARBA" id="ARBA00008791"/>
    </source>
</evidence>
<keyword evidence="4" id="KW-1185">Reference proteome</keyword>
<dbReference type="InterPro" id="IPR006015">
    <property type="entry name" value="Universal_stress_UspA"/>
</dbReference>
<evidence type="ECO:0000313" key="3">
    <source>
        <dbReference type="EMBL" id="KGX88019.1"/>
    </source>
</evidence>
<dbReference type="Pfam" id="PF00582">
    <property type="entry name" value="Usp"/>
    <property type="match status" value="1"/>
</dbReference>
<dbReference type="SUPFAM" id="SSF52402">
    <property type="entry name" value="Adenine nucleotide alpha hydrolases-like"/>
    <property type="match status" value="1"/>
</dbReference>
<dbReference type="OrthoDB" id="9777884at2"/>
<dbReference type="PANTHER" id="PTHR31964:SF113">
    <property type="entry name" value="USPA DOMAIN-CONTAINING PROTEIN"/>
    <property type="match status" value="1"/>
</dbReference>
<name>A0A0A5G7N2_9BACI</name>
<proteinExistence type="inferred from homology"/>
<dbReference type="STRING" id="1385512.N784_12500"/>
<dbReference type="PANTHER" id="PTHR31964">
    <property type="entry name" value="ADENINE NUCLEOTIDE ALPHA HYDROLASES-LIKE SUPERFAMILY PROTEIN"/>
    <property type="match status" value="1"/>
</dbReference>
<reference evidence="3 4" key="1">
    <citation type="submission" date="2013-08" db="EMBL/GenBank/DDBJ databases">
        <authorList>
            <person name="Huang J."/>
            <person name="Wang G."/>
        </authorList>
    </citation>
    <scope>NUCLEOTIDE SEQUENCE [LARGE SCALE GENOMIC DNA]</scope>
    <source>
        <strain evidence="3 4">JSM 072002</strain>
    </source>
</reference>
<comment type="caution">
    <text evidence="3">The sequence shown here is derived from an EMBL/GenBank/DDBJ whole genome shotgun (WGS) entry which is preliminary data.</text>
</comment>